<accession>A0ABU2MTG7</accession>
<dbReference type="PANTHER" id="PTHR45947">
    <property type="entry name" value="SULFOQUINOVOSYL TRANSFERASE SQD2"/>
    <property type="match status" value="1"/>
</dbReference>
<dbReference type="PANTHER" id="PTHR45947:SF3">
    <property type="entry name" value="SULFOQUINOVOSYL TRANSFERASE SQD2"/>
    <property type="match status" value="1"/>
</dbReference>
<dbReference type="SUPFAM" id="SSF53756">
    <property type="entry name" value="UDP-Glycosyltransferase/glycogen phosphorylase"/>
    <property type="match status" value="1"/>
</dbReference>
<dbReference type="EC" id="2.4.-.-" evidence="1"/>
<dbReference type="GO" id="GO:0016757">
    <property type="term" value="F:glycosyltransferase activity"/>
    <property type="evidence" value="ECO:0007669"/>
    <property type="project" value="UniProtKB-KW"/>
</dbReference>
<dbReference type="Gene3D" id="3.40.50.2000">
    <property type="entry name" value="Glycogen Phosphorylase B"/>
    <property type="match status" value="2"/>
</dbReference>
<evidence type="ECO:0000313" key="1">
    <source>
        <dbReference type="EMBL" id="MDT0344928.1"/>
    </source>
</evidence>
<keyword evidence="1" id="KW-0808">Transferase</keyword>
<comment type="caution">
    <text evidence="1">The sequence shown here is derived from an EMBL/GenBank/DDBJ whole genome shotgun (WGS) entry which is preliminary data.</text>
</comment>
<dbReference type="EMBL" id="JAVREL010000012">
    <property type="protein sequence ID" value="MDT0344928.1"/>
    <property type="molecule type" value="Genomic_DNA"/>
</dbReference>
<reference evidence="2" key="1">
    <citation type="submission" date="2023-07" db="EMBL/GenBank/DDBJ databases">
        <title>30 novel species of actinomycetes from the DSMZ collection.</title>
        <authorList>
            <person name="Nouioui I."/>
        </authorList>
    </citation>
    <scope>NUCLEOTIDE SEQUENCE [LARGE SCALE GENOMIC DNA]</scope>
    <source>
        <strain evidence="2">DSM 44938</strain>
    </source>
</reference>
<dbReference type="Proteomes" id="UP001183246">
    <property type="component" value="Unassembled WGS sequence"/>
</dbReference>
<protein>
    <submittedName>
        <fullName evidence="1">Glycosyltransferase</fullName>
        <ecNumber evidence="1">2.4.-.-</ecNumber>
    </submittedName>
</protein>
<gene>
    <name evidence="1" type="ORF">RM590_20260</name>
</gene>
<evidence type="ECO:0000313" key="2">
    <source>
        <dbReference type="Proteomes" id="UP001183246"/>
    </source>
</evidence>
<sequence length="132" mass="14317">MIVDDPRVRFTGLLRGRAIDDFYASIDVFALPSVSESFGIVQVEAMMTGVPSVTTELAGSRYPVQATGFGKLVPPRDVGALRRAILEVAALSPEERAAGRRKATELFGGSAFLDRHEEAFTELTRQQGEFVG</sequence>
<proteinExistence type="predicted"/>
<dbReference type="RefSeq" id="WP_311706248.1">
    <property type="nucleotide sequence ID" value="NZ_JAVREL010000012.1"/>
</dbReference>
<name>A0ABU2MTG7_9ACTN</name>
<keyword evidence="1" id="KW-0328">Glycosyltransferase</keyword>
<organism evidence="1 2">
    <name type="scientific">Streptomyces litchfieldiae</name>
    <dbReference type="NCBI Taxonomy" id="3075543"/>
    <lineage>
        <taxon>Bacteria</taxon>
        <taxon>Bacillati</taxon>
        <taxon>Actinomycetota</taxon>
        <taxon>Actinomycetes</taxon>
        <taxon>Kitasatosporales</taxon>
        <taxon>Streptomycetaceae</taxon>
        <taxon>Streptomyces</taxon>
    </lineage>
</organism>
<keyword evidence="2" id="KW-1185">Reference proteome</keyword>
<dbReference type="InterPro" id="IPR050194">
    <property type="entry name" value="Glycosyltransferase_grp1"/>
</dbReference>
<dbReference type="Pfam" id="PF13692">
    <property type="entry name" value="Glyco_trans_1_4"/>
    <property type="match status" value="1"/>
</dbReference>